<dbReference type="Pfam" id="PF05699">
    <property type="entry name" value="Dimer_Tnp_hAT"/>
    <property type="match status" value="1"/>
</dbReference>
<dbReference type="GO" id="GO:0046983">
    <property type="term" value="F:protein dimerization activity"/>
    <property type="evidence" value="ECO:0007669"/>
    <property type="project" value="InterPro"/>
</dbReference>
<reference evidence="3" key="1">
    <citation type="submission" date="2023-02" db="EMBL/GenBank/DDBJ databases">
        <title>Genome of toxic invasive species Heracleum sosnowskyi carries increased number of genes despite the absence of recent whole-genome duplications.</title>
        <authorList>
            <person name="Schelkunov M."/>
            <person name="Shtratnikova V."/>
            <person name="Makarenko M."/>
            <person name="Klepikova A."/>
            <person name="Omelchenko D."/>
            <person name="Novikova G."/>
            <person name="Obukhova E."/>
            <person name="Bogdanov V."/>
            <person name="Penin A."/>
            <person name="Logacheva M."/>
        </authorList>
    </citation>
    <scope>NUCLEOTIDE SEQUENCE</scope>
    <source>
        <strain evidence="3">Hsosn_3</strain>
        <tissue evidence="3">Leaf</tissue>
    </source>
</reference>
<accession>A0AAD8JLD2</accession>
<dbReference type="SUPFAM" id="SSF53098">
    <property type="entry name" value="Ribonuclease H-like"/>
    <property type="match status" value="1"/>
</dbReference>
<evidence type="ECO:0000259" key="1">
    <source>
        <dbReference type="Pfam" id="PF05699"/>
    </source>
</evidence>
<proteinExistence type="predicted"/>
<gene>
    <name evidence="3" type="ORF">POM88_005331</name>
</gene>
<evidence type="ECO:0008006" key="5">
    <source>
        <dbReference type="Google" id="ProtNLM"/>
    </source>
</evidence>
<dbReference type="GO" id="GO:0003677">
    <property type="term" value="F:DNA binding"/>
    <property type="evidence" value="ECO:0007669"/>
    <property type="project" value="InterPro"/>
</dbReference>
<dbReference type="InterPro" id="IPR012337">
    <property type="entry name" value="RNaseH-like_sf"/>
</dbReference>
<dbReference type="InterPro" id="IPR025525">
    <property type="entry name" value="hAT-like_transposase_RNase-H"/>
</dbReference>
<organism evidence="3 4">
    <name type="scientific">Heracleum sosnowskyi</name>
    <dbReference type="NCBI Taxonomy" id="360622"/>
    <lineage>
        <taxon>Eukaryota</taxon>
        <taxon>Viridiplantae</taxon>
        <taxon>Streptophyta</taxon>
        <taxon>Embryophyta</taxon>
        <taxon>Tracheophyta</taxon>
        <taxon>Spermatophyta</taxon>
        <taxon>Magnoliopsida</taxon>
        <taxon>eudicotyledons</taxon>
        <taxon>Gunneridae</taxon>
        <taxon>Pentapetalae</taxon>
        <taxon>asterids</taxon>
        <taxon>campanulids</taxon>
        <taxon>Apiales</taxon>
        <taxon>Apiaceae</taxon>
        <taxon>Apioideae</taxon>
        <taxon>apioid superclade</taxon>
        <taxon>Tordylieae</taxon>
        <taxon>Tordyliinae</taxon>
        <taxon>Heracleum</taxon>
    </lineage>
</organism>
<name>A0AAD8JLD2_9APIA</name>
<feature type="domain" description="HAT C-terminal dimerisation" evidence="1">
    <location>
        <begin position="203"/>
        <end position="284"/>
    </location>
</feature>
<dbReference type="InterPro" id="IPR008906">
    <property type="entry name" value="HATC_C_dom"/>
</dbReference>
<dbReference type="Proteomes" id="UP001237642">
    <property type="component" value="Unassembled WGS sequence"/>
</dbReference>
<feature type="domain" description="hAT-like transposase RNase-H fold" evidence="2">
    <location>
        <begin position="68"/>
        <end position="141"/>
    </location>
</feature>
<evidence type="ECO:0000259" key="2">
    <source>
        <dbReference type="Pfam" id="PF14372"/>
    </source>
</evidence>
<dbReference type="PANTHER" id="PTHR23272">
    <property type="entry name" value="BED FINGER-RELATED"/>
    <property type="match status" value="1"/>
</dbReference>
<evidence type="ECO:0000313" key="3">
    <source>
        <dbReference type="EMBL" id="KAK1405726.1"/>
    </source>
</evidence>
<reference evidence="3" key="2">
    <citation type="submission" date="2023-05" db="EMBL/GenBank/DDBJ databases">
        <authorList>
            <person name="Schelkunov M.I."/>
        </authorList>
    </citation>
    <scope>NUCLEOTIDE SEQUENCE</scope>
    <source>
        <strain evidence="3">Hsosn_3</strain>
        <tissue evidence="3">Leaf</tissue>
    </source>
</reference>
<evidence type="ECO:0000313" key="4">
    <source>
        <dbReference type="Proteomes" id="UP001237642"/>
    </source>
</evidence>
<dbReference type="EMBL" id="JAUIZM010000001">
    <property type="protein sequence ID" value="KAK1405726.1"/>
    <property type="molecule type" value="Genomic_DNA"/>
</dbReference>
<dbReference type="Pfam" id="PF14372">
    <property type="entry name" value="hAT-like_RNase-H"/>
    <property type="match status" value="1"/>
</dbReference>
<comment type="caution">
    <text evidence="3">The sequence shown here is derived from an EMBL/GenBank/DDBJ whole genome shotgun (WGS) entry which is preliminary data.</text>
</comment>
<sequence>MYLIDKVSNHFPYCHKTLSNLQAVIELEAKGEYRSYRLPKNKEWKKLRYVCRLVAYIYNAAEVFFFTDNPTTSLYLHNLRELQASLRKESTSPNRLSVATNLLKMFDKFWNDMYLVLVIATMMDPRCKMKYVEFSSLKYEDNSPFDLKPSDSDSDNKVLGQTLDLGNDLPRNTLERLQKCDFGFNCLDEYNEFLKPNQPPKSEIEWYLDEPVLPWSNDFDLMSWWRNESPKYPILSKMARDLLAIPFSVVSSNEAFIYRDFRTADETLDALGPVLRNALVCTRSYFQKA</sequence>
<dbReference type="AlphaFoldDB" id="A0AAD8JLD2"/>
<keyword evidence="4" id="KW-1185">Reference proteome</keyword>
<dbReference type="PANTHER" id="PTHR23272:SF135">
    <property type="entry name" value="ZINC FINGER BED DOMAIN-CONTAINING PROTEIN DAYSLEEPER-LIKE"/>
    <property type="match status" value="1"/>
</dbReference>
<protein>
    <recommendedName>
        <fullName evidence="5">Transposase</fullName>
    </recommendedName>
</protein>